<reference evidence="2 3" key="1">
    <citation type="submission" date="2020-08" db="EMBL/GenBank/DDBJ databases">
        <title>A Genomic Blueprint of the Chicken Gut Microbiome.</title>
        <authorList>
            <person name="Gilroy R."/>
            <person name="Ravi A."/>
            <person name="Getino M."/>
            <person name="Pursley I."/>
            <person name="Horton D.L."/>
            <person name="Alikhan N.-F."/>
            <person name="Baker D."/>
            <person name="Gharbi K."/>
            <person name="Hall N."/>
            <person name="Watson M."/>
            <person name="Adriaenssens E.M."/>
            <person name="Foster-Nyarko E."/>
            <person name="Jarju S."/>
            <person name="Secka A."/>
            <person name="Antonio M."/>
            <person name="Oren A."/>
            <person name="Chaudhuri R."/>
            <person name="La Ragione R.M."/>
            <person name="Hildebrand F."/>
            <person name="Pallen M.J."/>
        </authorList>
    </citation>
    <scope>NUCLEOTIDE SEQUENCE [LARGE SCALE GENOMIC DNA]</scope>
    <source>
        <strain evidence="2 3">Sa3CUN1</strain>
    </source>
</reference>
<comment type="caution">
    <text evidence="2">The sequence shown here is derived from an EMBL/GenBank/DDBJ whole genome shotgun (WGS) entry which is preliminary data.</text>
</comment>
<gene>
    <name evidence="2" type="ORF">H9660_01600</name>
</gene>
<feature type="transmembrane region" description="Helical" evidence="1">
    <location>
        <begin position="322"/>
        <end position="342"/>
    </location>
</feature>
<evidence type="ECO:0000313" key="2">
    <source>
        <dbReference type="EMBL" id="MBD7913833.1"/>
    </source>
</evidence>
<evidence type="ECO:0000256" key="1">
    <source>
        <dbReference type="SAM" id="Phobius"/>
    </source>
</evidence>
<proteinExistence type="predicted"/>
<sequence>MIYIRKRKFYPPYTVLLILYCFFIFLAFLLDSPKDIFQGLKQIILSPDILISDYVEIGGISASLLNSALTSIMSILLLFFIGVKPNGATIMSLWLMTGFSFFGKNILNIWPIIIGVFIYSRYQKESFLNYSLVALLSTTLAPTVSQLSFTNYFSTTVGIILGYSIGIFTGFVLAPVASHCIKAHNGYNLYNIGFAGGLFATLLMSILRALGIEFETRSLWNTNSNYIFTIILLIISFYLIIIGLFNNPLKKENFLSLLKQPGRLVSDYYILFGNTCYINMGILCLFSTILVLALNSHLNGPTIAGIFTIVGFGAFGKHIKNIIPIIIGAILGALFNVNPINSPSLILSILFSTALAPIAGKYGYIIGILAGFLHVNMVTNVGYLHGGLNLYNNGLAAGFVAMILIPIINIFEKESL</sequence>
<feature type="transmembrane region" description="Helical" evidence="1">
    <location>
        <begin position="93"/>
        <end position="119"/>
    </location>
</feature>
<accession>A0ABR8Q091</accession>
<keyword evidence="1" id="KW-1133">Transmembrane helix</keyword>
<organism evidence="2 3">
    <name type="scientific">Clostridium gallinarum</name>
    <dbReference type="NCBI Taxonomy" id="2762246"/>
    <lineage>
        <taxon>Bacteria</taxon>
        <taxon>Bacillati</taxon>
        <taxon>Bacillota</taxon>
        <taxon>Clostridia</taxon>
        <taxon>Eubacteriales</taxon>
        <taxon>Clostridiaceae</taxon>
        <taxon>Clostridium</taxon>
    </lineage>
</organism>
<evidence type="ECO:0000313" key="3">
    <source>
        <dbReference type="Proteomes" id="UP000640335"/>
    </source>
</evidence>
<name>A0ABR8Q091_9CLOT</name>
<feature type="transmembrane region" description="Helical" evidence="1">
    <location>
        <begin position="362"/>
        <end position="383"/>
    </location>
</feature>
<protein>
    <submittedName>
        <fullName evidence="2">DUF1576 domain-containing protein</fullName>
    </submittedName>
</protein>
<feature type="transmembrane region" description="Helical" evidence="1">
    <location>
        <begin position="298"/>
        <end position="315"/>
    </location>
</feature>
<keyword evidence="3" id="KW-1185">Reference proteome</keyword>
<feature type="transmembrane region" description="Helical" evidence="1">
    <location>
        <begin position="12"/>
        <end position="30"/>
    </location>
</feature>
<feature type="transmembrane region" description="Helical" evidence="1">
    <location>
        <begin position="227"/>
        <end position="247"/>
    </location>
</feature>
<keyword evidence="1" id="KW-0812">Transmembrane</keyword>
<dbReference type="InterPro" id="IPR011470">
    <property type="entry name" value="DUF1576"/>
</dbReference>
<dbReference type="Pfam" id="PF07613">
    <property type="entry name" value="DUF1576"/>
    <property type="match status" value="2"/>
</dbReference>
<feature type="transmembrane region" description="Helical" evidence="1">
    <location>
        <begin position="390"/>
        <end position="411"/>
    </location>
</feature>
<dbReference type="EMBL" id="JACSQZ010000004">
    <property type="protein sequence ID" value="MBD7913833.1"/>
    <property type="molecule type" value="Genomic_DNA"/>
</dbReference>
<feature type="transmembrane region" description="Helical" evidence="1">
    <location>
        <begin position="268"/>
        <end position="292"/>
    </location>
</feature>
<feature type="transmembrane region" description="Helical" evidence="1">
    <location>
        <begin position="152"/>
        <end position="177"/>
    </location>
</feature>
<dbReference type="Proteomes" id="UP000640335">
    <property type="component" value="Unassembled WGS sequence"/>
</dbReference>
<feature type="transmembrane region" description="Helical" evidence="1">
    <location>
        <begin position="189"/>
        <end position="207"/>
    </location>
</feature>
<keyword evidence="1" id="KW-0472">Membrane</keyword>